<sequence length="570" mass="64735">MRRTFKCRVWFAGLFLLIGQSVFGQQELKQEPGYKESLAAIETQLKRGDVGNALNSIEETLAKYPQGSEVFYAKSLLFAQARNFEVAIPAAQRAVEIDPSNLVYGNHLMELYKSEGDFDAAVGLIDQVISKHSDRGQLYREKIMLLHAAKKSEEALKVYDITKGKFGESDTLDVLKAEILMDLKQPSEAKKVLQVWDKKNSPIRQVYSTLSYIYLDEKNPKEAISVLDRGIVNSKDDLLYLDLADAYNVADKDKLAFDYVKKAFESNTVNFLDKHRVMMTILNGKSKLTLDQKQELANLLVLKHPRIPDTHMFKGDILWQKGELAQAKSLFLTTVGMNPRHIDAWSKLINIDLNLNELDEAIQHGNEALSHNPGSPVLTYFVGMAHFIKKDNEQARQYLERALDQSANENGFVQSMIYAGLGDLYHEIKMESASDVAYEEAVTRDSTNVTAMNNYAYYLSVRKENLDKAAEYAARANELEPNSGTFQDTYAWVLFQKGQYKEALNWIERAVKNSEPSAVLFEHYGDILMKSGKSKEAIKQWEKAQTLNDVNSAVDKDKLKRKISEKKYLD</sequence>
<name>A0A5Q0QEJ3_9SPHI</name>
<proteinExistence type="predicted"/>
<protein>
    <submittedName>
        <fullName evidence="3">Tetratricopeptide repeat protein</fullName>
    </submittedName>
</protein>
<evidence type="ECO:0000313" key="4">
    <source>
        <dbReference type="Proteomes" id="UP000326921"/>
    </source>
</evidence>
<gene>
    <name evidence="3" type="ORF">GFH32_14075</name>
</gene>
<keyword evidence="2" id="KW-0732">Signal</keyword>
<dbReference type="PANTHER" id="PTHR12558">
    <property type="entry name" value="CELL DIVISION CYCLE 16,23,27"/>
    <property type="match status" value="1"/>
</dbReference>
<dbReference type="InterPro" id="IPR019734">
    <property type="entry name" value="TPR_rpt"/>
</dbReference>
<feature type="repeat" description="TPR" evidence="1">
    <location>
        <begin position="68"/>
        <end position="101"/>
    </location>
</feature>
<evidence type="ECO:0000256" key="2">
    <source>
        <dbReference type="SAM" id="SignalP"/>
    </source>
</evidence>
<dbReference type="RefSeq" id="WP_153512209.1">
    <property type="nucleotide sequence ID" value="NZ_CP045652.1"/>
</dbReference>
<evidence type="ECO:0000256" key="1">
    <source>
        <dbReference type="PROSITE-ProRule" id="PRU00339"/>
    </source>
</evidence>
<dbReference type="PROSITE" id="PS50005">
    <property type="entry name" value="TPR"/>
    <property type="match status" value="1"/>
</dbReference>
<dbReference type="Proteomes" id="UP000326921">
    <property type="component" value="Chromosome"/>
</dbReference>
<keyword evidence="1" id="KW-0802">TPR repeat</keyword>
<dbReference type="KEGG" id="sphe:GFH32_14075"/>
<keyword evidence="4" id="KW-1185">Reference proteome</keyword>
<dbReference type="PANTHER" id="PTHR12558:SF13">
    <property type="entry name" value="CELL DIVISION CYCLE PROTEIN 27 HOMOLOG"/>
    <property type="match status" value="1"/>
</dbReference>
<dbReference type="Pfam" id="PF13432">
    <property type="entry name" value="TPR_16"/>
    <property type="match status" value="1"/>
</dbReference>
<dbReference type="SMART" id="SM00028">
    <property type="entry name" value="TPR"/>
    <property type="match status" value="7"/>
</dbReference>
<reference evidence="3 4" key="1">
    <citation type="submission" date="2019-10" db="EMBL/GenBank/DDBJ databases">
        <authorList>
            <person name="Dong K."/>
        </authorList>
    </citation>
    <scope>NUCLEOTIDE SEQUENCE [LARGE SCALE GENOMIC DNA]</scope>
    <source>
        <strain evidence="4">dk4302</strain>
    </source>
</reference>
<dbReference type="Pfam" id="PF13429">
    <property type="entry name" value="TPR_15"/>
    <property type="match status" value="1"/>
</dbReference>
<evidence type="ECO:0000313" key="3">
    <source>
        <dbReference type="EMBL" id="QGA27371.1"/>
    </source>
</evidence>
<dbReference type="InterPro" id="IPR011990">
    <property type="entry name" value="TPR-like_helical_dom_sf"/>
</dbReference>
<feature type="signal peptide" evidence="2">
    <location>
        <begin position="1"/>
        <end position="24"/>
    </location>
</feature>
<dbReference type="AlphaFoldDB" id="A0A5Q0QEJ3"/>
<dbReference type="SUPFAM" id="SSF81901">
    <property type="entry name" value="HCP-like"/>
    <property type="match status" value="1"/>
</dbReference>
<organism evidence="3 4">
    <name type="scientific">Sphingobacterium zhuxiongii</name>
    <dbReference type="NCBI Taxonomy" id="2662364"/>
    <lineage>
        <taxon>Bacteria</taxon>
        <taxon>Pseudomonadati</taxon>
        <taxon>Bacteroidota</taxon>
        <taxon>Sphingobacteriia</taxon>
        <taxon>Sphingobacteriales</taxon>
        <taxon>Sphingobacteriaceae</taxon>
        <taxon>Sphingobacterium</taxon>
    </lineage>
</organism>
<feature type="chain" id="PRO_5024834646" evidence="2">
    <location>
        <begin position="25"/>
        <end position="570"/>
    </location>
</feature>
<accession>A0A5Q0QEJ3</accession>
<dbReference type="EMBL" id="CP045652">
    <property type="protein sequence ID" value="QGA27371.1"/>
    <property type="molecule type" value="Genomic_DNA"/>
</dbReference>
<dbReference type="Gene3D" id="1.25.40.10">
    <property type="entry name" value="Tetratricopeptide repeat domain"/>
    <property type="match status" value="2"/>
</dbReference>
<dbReference type="SUPFAM" id="SSF48452">
    <property type="entry name" value="TPR-like"/>
    <property type="match status" value="1"/>
</dbReference>